<keyword evidence="2" id="KW-0238">DNA-binding</keyword>
<accession>A0A1B1KIC6</accession>
<evidence type="ECO:0000256" key="4">
    <source>
        <dbReference type="SAM" id="MobiDB-lite"/>
    </source>
</evidence>
<name>A0A1B1KIC6_RHOOP</name>
<organism evidence="7 8">
    <name type="scientific">Rhodococcus opacus</name>
    <name type="common">Nocardia opaca</name>
    <dbReference type="NCBI Taxonomy" id="37919"/>
    <lineage>
        <taxon>Bacteria</taxon>
        <taxon>Bacillati</taxon>
        <taxon>Actinomycetota</taxon>
        <taxon>Actinomycetes</taxon>
        <taxon>Mycobacteriales</taxon>
        <taxon>Nocardiaceae</taxon>
        <taxon>Rhodococcus</taxon>
    </lineage>
</organism>
<dbReference type="InterPro" id="IPR018060">
    <property type="entry name" value="HTH_AraC"/>
</dbReference>
<dbReference type="Proteomes" id="UP000186108">
    <property type="component" value="Plasmid pR1CP1"/>
</dbReference>
<dbReference type="GO" id="GO:0003700">
    <property type="term" value="F:DNA-binding transcription factor activity"/>
    <property type="evidence" value="ECO:0007669"/>
    <property type="project" value="InterPro"/>
</dbReference>
<dbReference type="AlphaFoldDB" id="A0A1B1KIC6"/>
<dbReference type="RefSeq" id="WP_414478889.1">
    <property type="nucleotide sequence ID" value="NZ_CP009112.1"/>
</dbReference>
<geneLocation type="plasmid" evidence="7">
    <name>pR1CP1</name>
</geneLocation>
<keyword evidence="1" id="KW-0805">Transcription regulation</keyword>
<evidence type="ECO:0000256" key="1">
    <source>
        <dbReference type="ARBA" id="ARBA00023015"/>
    </source>
</evidence>
<gene>
    <name evidence="6" type="ORF">R1CP_38380</name>
    <name evidence="7" type="ORF">R1CP_38885</name>
</gene>
<evidence type="ECO:0000313" key="7">
    <source>
        <dbReference type="EMBL" id="ANS32365.1"/>
    </source>
</evidence>
<dbReference type="PANTHER" id="PTHR46796">
    <property type="entry name" value="HTH-TYPE TRANSCRIPTIONAL ACTIVATOR RHAS-RELATED"/>
    <property type="match status" value="1"/>
</dbReference>
<sequence length="371" mass="40808">MSDVRRGPHDSDRWVPLGNSDEQDRIESLSASSPFDELGSLLRDYERYRTADPGIAEEVISSFLSPHRLSIRGHGQRFAAVGSVAEAGAVSLCLMTYGEEVGIDRPAQDDQYVAILVPMAGRVLVRVKGHEFIASPYESLVALPPGESFSLGWSEDCRVLTLRADNSALQRALVGLSSRAEDRPLRLDSARVVGSERYAILGAAATLMHAFANYPSCSDLPRLLVRRLNDHALSTMLLTLTHNHTTDLYGALTPASGRSVRTALELLHAEDQAMYTIGELAAEAGVTVRALELAFRKDLGTTPSAYVLQTRLNRAHEELRRADLQDGTTVTHVAMKWGFAHVGRFARRYRETFGVAPSEELRRSVTQTHES</sequence>
<dbReference type="Pfam" id="PF12833">
    <property type="entry name" value="HTH_18"/>
    <property type="match status" value="1"/>
</dbReference>
<feature type="region of interest" description="Disordered" evidence="4">
    <location>
        <begin position="1"/>
        <end position="29"/>
    </location>
</feature>
<keyword evidence="3" id="KW-0804">Transcription</keyword>
<dbReference type="GO" id="GO:0043565">
    <property type="term" value="F:sequence-specific DNA binding"/>
    <property type="evidence" value="ECO:0007669"/>
    <property type="project" value="InterPro"/>
</dbReference>
<keyword evidence="7" id="KW-0614">Plasmid</keyword>
<dbReference type="InterPro" id="IPR009057">
    <property type="entry name" value="Homeodomain-like_sf"/>
</dbReference>
<dbReference type="Pfam" id="PF14525">
    <property type="entry name" value="AraC_binding_2"/>
    <property type="match status" value="1"/>
</dbReference>
<evidence type="ECO:0000313" key="6">
    <source>
        <dbReference type="EMBL" id="ANS32272.1"/>
    </source>
</evidence>
<reference evidence="7 8" key="1">
    <citation type="submission" date="2014-07" db="EMBL/GenBank/DDBJ databases">
        <authorList>
            <person name="Zhang J.E."/>
            <person name="Yang H."/>
            <person name="Guo J."/>
            <person name="Deng Z."/>
            <person name="Luo H."/>
            <person name="Luo M."/>
            <person name="Zhao B."/>
        </authorList>
    </citation>
    <scope>NUCLEOTIDE SEQUENCE [LARGE SCALE GENOMIC DNA]</scope>
    <source>
        <strain evidence="7 8">1CP</strain>
        <plasmid evidence="8">Plasmid pr1cp1</plasmid>
        <plasmid evidence="7">pR1CP1</plasmid>
    </source>
</reference>
<dbReference type="InterPro" id="IPR050204">
    <property type="entry name" value="AraC_XylS_family_regulators"/>
</dbReference>
<dbReference type="PROSITE" id="PS01124">
    <property type="entry name" value="HTH_ARAC_FAMILY_2"/>
    <property type="match status" value="1"/>
</dbReference>
<feature type="domain" description="HTH araC/xylS-type" evidence="5">
    <location>
        <begin position="261"/>
        <end position="363"/>
    </location>
</feature>
<feature type="compositionally biased region" description="Basic and acidic residues" evidence="4">
    <location>
        <begin position="1"/>
        <end position="13"/>
    </location>
</feature>
<dbReference type="EMBL" id="CP009112">
    <property type="protein sequence ID" value="ANS32365.1"/>
    <property type="molecule type" value="Genomic_DNA"/>
</dbReference>
<evidence type="ECO:0000259" key="5">
    <source>
        <dbReference type="PROSITE" id="PS01124"/>
    </source>
</evidence>
<protein>
    <recommendedName>
        <fullName evidence="5">HTH araC/xylS-type domain-containing protein</fullName>
    </recommendedName>
</protein>
<dbReference type="InterPro" id="IPR035418">
    <property type="entry name" value="AraC-bd_2"/>
</dbReference>
<proteinExistence type="predicted"/>
<dbReference type="SUPFAM" id="SSF46689">
    <property type="entry name" value="Homeodomain-like"/>
    <property type="match status" value="2"/>
</dbReference>
<evidence type="ECO:0000256" key="3">
    <source>
        <dbReference type="ARBA" id="ARBA00023163"/>
    </source>
</evidence>
<geneLocation type="plasmid" evidence="8">
    <name>pr1cp1</name>
</geneLocation>
<evidence type="ECO:0000256" key="2">
    <source>
        <dbReference type="ARBA" id="ARBA00023125"/>
    </source>
</evidence>
<evidence type="ECO:0000313" key="8">
    <source>
        <dbReference type="Proteomes" id="UP000186108"/>
    </source>
</evidence>
<dbReference type="EMBL" id="CP009112">
    <property type="protein sequence ID" value="ANS32272.1"/>
    <property type="molecule type" value="Genomic_DNA"/>
</dbReference>
<dbReference type="Gene3D" id="1.10.10.60">
    <property type="entry name" value="Homeodomain-like"/>
    <property type="match status" value="1"/>
</dbReference>
<dbReference type="SMART" id="SM00342">
    <property type="entry name" value="HTH_ARAC"/>
    <property type="match status" value="1"/>
</dbReference>